<comment type="caution">
    <text evidence="1">The sequence shown here is derived from an EMBL/GenBank/DDBJ whole genome shotgun (WGS) entry which is preliminary data.</text>
</comment>
<dbReference type="Pfam" id="PF05037">
    <property type="entry name" value="DUF669"/>
    <property type="match status" value="1"/>
</dbReference>
<proteinExistence type="predicted"/>
<accession>A0A8I1MJ86</accession>
<dbReference type="AlphaFoldDB" id="A0A8I1MJ86"/>
<organism evidence="1 2">
    <name type="scientific">Priestia flexa</name>
    <dbReference type="NCBI Taxonomy" id="86664"/>
    <lineage>
        <taxon>Bacteria</taxon>
        <taxon>Bacillati</taxon>
        <taxon>Bacillota</taxon>
        <taxon>Bacilli</taxon>
        <taxon>Bacillales</taxon>
        <taxon>Bacillaceae</taxon>
        <taxon>Priestia</taxon>
    </lineage>
</organism>
<reference evidence="1" key="1">
    <citation type="submission" date="2020-12" db="EMBL/GenBank/DDBJ databases">
        <title>PHA producing bacteria isolated from mangrove.</title>
        <authorList>
            <person name="Zheng W."/>
            <person name="Yu S."/>
            <person name="Huang Y."/>
        </authorList>
    </citation>
    <scope>NUCLEOTIDE SEQUENCE</scope>
    <source>
        <strain evidence="1">GN22-4</strain>
    </source>
</reference>
<evidence type="ECO:0000313" key="1">
    <source>
        <dbReference type="EMBL" id="MBN8253588.1"/>
    </source>
</evidence>
<sequence length="159" mass="17721">MSFFKFDESNASTGFELVAEGKYEAVIVNAEAGKTQASKPKLSVDFEIRSDVPQNHQGAKVLFNTFTFEHEVSVRIVNSLIKACGFPNGHPFNSPEDMAKQLINKNLKITVKHESYEKIVDGVKQDRTAAKAKYYDLSDVNPVEQSSEPFTIGDDDIPF</sequence>
<dbReference type="Proteomes" id="UP000664578">
    <property type="component" value="Unassembled WGS sequence"/>
</dbReference>
<gene>
    <name evidence="1" type="ORF">JF537_18720</name>
</gene>
<dbReference type="EMBL" id="JAEMWV010000011">
    <property type="protein sequence ID" value="MBN8253588.1"/>
    <property type="molecule type" value="Genomic_DNA"/>
</dbReference>
<name>A0A8I1MJ86_9BACI</name>
<dbReference type="RefSeq" id="WP_206783065.1">
    <property type="nucleotide sequence ID" value="NZ_JAEMWV010000011.1"/>
</dbReference>
<evidence type="ECO:0000313" key="2">
    <source>
        <dbReference type="Proteomes" id="UP000664578"/>
    </source>
</evidence>
<protein>
    <submittedName>
        <fullName evidence="1">DUF669 domain-containing protein</fullName>
    </submittedName>
</protein>
<dbReference type="InterPro" id="IPR007731">
    <property type="entry name" value="DUF669"/>
</dbReference>